<dbReference type="InterPro" id="IPR017200">
    <property type="entry name" value="PqqE-like"/>
</dbReference>
<dbReference type="GO" id="GO:0046872">
    <property type="term" value="F:metal ion binding"/>
    <property type="evidence" value="ECO:0007669"/>
    <property type="project" value="UniProtKB-KW"/>
</dbReference>
<keyword evidence="5" id="KW-0408">Iron</keyword>
<dbReference type="InterPro" id="IPR007197">
    <property type="entry name" value="rSAM"/>
</dbReference>
<accession>A0A1M5SY69</accession>
<dbReference type="SUPFAM" id="SSF102114">
    <property type="entry name" value="Radical SAM enzymes"/>
    <property type="match status" value="1"/>
</dbReference>
<evidence type="ECO:0000256" key="2">
    <source>
        <dbReference type="ARBA" id="ARBA00022485"/>
    </source>
</evidence>
<dbReference type="PIRSF" id="PIRSF037420">
    <property type="entry name" value="PQQ_syn_pqqE"/>
    <property type="match status" value="1"/>
</dbReference>
<dbReference type="Gene3D" id="3.20.20.70">
    <property type="entry name" value="Aldolase class I"/>
    <property type="match status" value="1"/>
</dbReference>
<organism evidence="8 9">
    <name type="scientific">Tepidibacter thalassicus DSM 15285</name>
    <dbReference type="NCBI Taxonomy" id="1123350"/>
    <lineage>
        <taxon>Bacteria</taxon>
        <taxon>Bacillati</taxon>
        <taxon>Bacillota</taxon>
        <taxon>Clostridia</taxon>
        <taxon>Peptostreptococcales</taxon>
        <taxon>Peptostreptococcaceae</taxon>
        <taxon>Tepidibacter</taxon>
    </lineage>
</organism>
<feature type="domain" description="Radical SAM core" evidence="7">
    <location>
        <begin position="10"/>
        <end position="221"/>
    </location>
</feature>
<dbReference type="SFLD" id="SFLDG01386">
    <property type="entry name" value="main_SPASM_domain-containing"/>
    <property type="match status" value="1"/>
</dbReference>
<evidence type="ECO:0000256" key="4">
    <source>
        <dbReference type="ARBA" id="ARBA00022723"/>
    </source>
</evidence>
<evidence type="ECO:0000256" key="3">
    <source>
        <dbReference type="ARBA" id="ARBA00022691"/>
    </source>
</evidence>
<dbReference type="Proteomes" id="UP000242520">
    <property type="component" value="Unassembled WGS sequence"/>
</dbReference>
<dbReference type="EMBL" id="FQXH01000025">
    <property type="protein sequence ID" value="SHH43451.1"/>
    <property type="molecule type" value="Genomic_DNA"/>
</dbReference>
<dbReference type="InterPro" id="IPR023885">
    <property type="entry name" value="4Fe4S-binding_SPASM_dom"/>
</dbReference>
<sequence>MLLMLDIKTYKSPFCVVWEITDSCNLKCSHCRTSAVDPNSHIGNPENEDKIIDILIKNDILVVNISGGEPLLNPRCTEIVKKLTQKGIYVGLSTNGILFPKYAQQLKDANLGYVQISLDGPEEVHNKFRNSTNAYQKAIDALKIAKKMGFRVQLNCVANVYNIDYLQHVYDFANTEDIEMHVRRFVPSGYGKDNIDLIPDYNDHFRMLKVLNNMQKDSKVRVSIEAPLIHFLEDSNVSNLIGCGAGITQLGIDKDGNAYPCIFFRKNLGNILESGFEDIWFNSNVLKKMRNRDFEKCKDCHAKVTCGGCQACSEYPFGEDPLCPLEVGKVSEQDIEKMKVCICESKESDLS</sequence>
<dbReference type="InterPro" id="IPR006638">
    <property type="entry name" value="Elp3/MiaA/NifB-like_rSAM"/>
</dbReference>
<dbReference type="Pfam" id="PF13186">
    <property type="entry name" value="SPASM"/>
    <property type="match status" value="1"/>
</dbReference>
<dbReference type="InterPro" id="IPR013785">
    <property type="entry name" value="Aldolase_TIM"/>
</dbReference>
<keyword evidence="3" id="KW-0949">S-adenosyl-L-methionine</keyword>
<gene>
    <name evidence="8" type="ORF">SAMN02744040_01965</name>
</gene>
<dbReference type="GO" id="GO:0051539">
    <property type="term" value="F:4 iron, 4 sulfur cluster binding"/>
    <property type="evidence" value="ECO:0007669"/>
    <property type="project" value="UniProtKB-KW"/>
</dbReference>
<evidence type="ECO:0000256" key="6">
    <source>
        <dbReference type="ARBA" id="ARBA00023014"/>
    </source>
</evidence>
<dbReference type="PANTHER" id="PTHR11228">
    <property type="entry name" value="RADICAL SAM DOMAIN PROTEIN"/>
    <property type="match status" value="1"/>
</dbReference>
<dbReference type="InterPro" id="IPR058240">
    <property type="entry name" value="rSAM_sf"/>
</dbReference>
<evidence type="ECO:0000259" key="7">
    <source>
        <dbReference type="PROSITE" id="PS51918"/>
    </source>
</evidence>
<comment type="cofactor">
    <cofactor evidence="1">
        <name>[4Fe-4S] cluster</name>
        <dbReference type="ChEBI" id="CHEBI:49883"/>
    </cofactor>
</comment>
<dbReference type="SFLD" id="SFLDS00029">
    <property type="entry name" value="Radical_SAM"/>
    <property type="match status" value="1"/>
</dbReference>
<keyword evidence="9" id="KW-1185">Reference proteome</keyword>
<dbReference type="OrthoDB" id="7021155at2"/>
<dbReference type="PROSITE" id="PS51918">
    <property type="entry name" value="RADICAL_SAM"/>
    <property type="match status" value="1"/>
</dbReference>
<evidence type="ECO:0000313" key="8">
    <source>
        <dbReference type="EMBL" id="SHH43451.1"/>
    </source>
</evidence>
<dbReference type="CDD" id="cd01335">
    <property type="entry name" value="Radical_SAM"/>
    <property type="match status" value="1"/>
</dbReference>
<dbReference type="Pfam" id="PF04055">
    <property type="entry name" value="Radical_SAM"/>
    <property type="match status" value="1"/>
</dbReference>
<dbReference type="PANTHER" id="PTHR11228:SF35">
    <property type="entry name" value="MOLYBDENUM COFACTOR BIOSYNTHESIS PROTEIN A-RELATED"/>
    <property type="match status" value="1"/>
</dbReference>
<dbReference type="STRING" id="1123350.SAMN02744040_01965"/>
<protein>
    <submittedName>
        <fullName evidence="8">Radical SAM additional 4Fe4S-binding SPASM domain-containing protein</fullName>
    </submittedName>
</protein>
<reference evidence="9" key="1">
    <citation type="submission" date="2016-11" db="EMBL/GenBank/DDBJ databases">
        <authorList>
            <person name="Varghese N."/>
            <person name="Submissions S."/>
        </authorList>
    </citation>
    <scope>NUCLEOTIDE SEQUENCE [LARGE SCALE GENOMIC DNA]</scope>
    <source>
        <strain evidence="9">DSM 15285</strain>
    </source>
</reference>
<keyword evidence="2" id="KW-0004">4Fe-4S</keyword>
<dbReference type="SMART" id="SM00729">
    <property type="entry name" value="Elp3"/>
    <property type="match status" value="1"/>
</dbReference>
<keyword evidence="6" id="KW-0411">Iron-sulfur</keyword>
<dbReference type="NCBIfam" id="TIGR04085">
    <property type="entry name" value="rSAM_more_4Fe4S"/>
    <property type="match status" value="1"/>
</dbReference>
<dbReference type="InterPro" id="IPR050377">
    <property type="entry name" value="Radical_SAM_PqqE_MftC-like"/>
</dbReference>
<evidence type="ECO:0000256" key="1">
    <source>
        <dbReference type="ARBA" id="ARBA00001966"/>
    </source>
</evidence>
<proteinExistence type="predicted"/>
<evidence type="ECO:0000256" key="5">
    <source>
        <dbReference type="ARBA" id="ARBA00023004"/>
    </source>
</evidence>
<keyword evidence="4" id="KW-0479">Metal-binding</keyword>
<name>A0A1M5SY69_9FIRM</name>
<dbReference type="AlphaFoldDB" id="A0A1M5SY69"/>
<dbReference type="GO" id="GO:0003824">
    <property type="term" value="F:catalytic activity"/>
    <property type="evidence" value="ECO:0007669"/>
    <property type="project" value="InterPro"/>
</dbReference>
<dbReference type="SFLD" id="SFLDG01067">
    <property type="entry name" value="SPASM/twitch_domain_containing"/>
    <property type="match status" value="1"/>
</dbReference>
<evidence type="ECO:0000313" key="9">
    <source>
        <dbReference type="Proteomes" id="UP000242520"/>
    </source>
</evidence>